<evidence type="ECO:0000256" key="1">
    <source>
        <dbReference type="SAM" id="MobiDB-lite"/>
    </source>
</evidence>
<evidence type="ECO:0000313" key="2">
    <source>
        <dbReference type="EMBL" id="ETM31818.1"/>
    </source>
</evidence>
<feature type="non-terminal residue" evidence="2">
    <location>
        <position position="1"/>
    </location>
</feature>
<proteinExistence type="predicted"/>
<name>W2M8F4_PHYNI</name>
<dbReference type="Proteomes" id="UP000054532">
    <property type="component" value="Unassembled WGS sequence"/>
</dbReference>
<dbReference type="EMBL" id="KI696473">
    <property type="protein sequence ID" value="ETM31818.1"/>
    <property type="molecule type" value="Genomic_DNA"/>
</dbReference>
<accession>W2M8F4</accession>
<dbReference type="AlphaFoldDB" id="W2M8F4"/>
<feature type="compositionally biased region" description="Polar residues" evidence="1">
    <location>
        <begin position="65"/>
        <end position="82"/>
    </location>
</feature>
<organism evidence="2">
    <name type="scientific">Phytophthora nicotianae</name>
    <name type="common">Potato buckeye rot agent</name>
    <name type="synonym">Phytophthora parasitica</name>
    <dbReference type="NCBI Taxonomy" id="4792"/>
    <lineage>
        <taxon>Eukaryota</taxon>
        <taxon>Sar</taxon>
        <taxon>Stramenopiles</taxon>
        <taxon>Oomycota</taxon>
        <taxon>Peronosporomycetes</taxon>
        <taxon>Peronosporales</taxon>
        <taxon>Peronosporaceae</taxon>
        <taxon>Phytophthora</taxon>
    </lineage>
</organism>
<reference evidence="2" key="1">
    <citation type="submission" date="2013-11" db="EMBL/GenBank/DDBJ databases">
        <title>The Genome Sequence of Phytophthora parasitica IAC_01/95.</title>
        <authorList>
            <consortium name="The Broad Institute Genomics Platform"/>
            <person name="Russ C."/>
            <person name="Tyler B."/>
            <person name="Panabieres F."/>
            <person name="Shan W."/>
            <person name="Tripathy S."/>
            <person name="Grunwald N."/>
            <person name="Machado M."/>
            <person name="Johnson C.S."/>
            <person name="Arredondo F."/>
            <person name="Hong C."/>
            <person name="Coffey M."/>
            <person name="Young S.K."/>
            <person name="Zeng Q."/>
            <person name="Gargeya S."/>
            <person name="Fitzgerald M."/>
            <person name="Abouelleil A."/>
            <person name="Alvarado L."/>
            <person name="Chapman S.B."/>
            <person name="Gainer-Dewar J."/>
            <person name="Goldberg J."/>
            <person name="Griggs A."/>
            <person name="Gujja S."/>
            <person name="Hansen M."/>
            <person name="Howarth C."/>
            <person name="Imamovic A."/>
            <person name="Ireland A."/>
            <person name="Larimer J."/>
            <person name="McCowan C."/>
            <person name="Murphy C."/>
            <person name="Pearson M."/>
            <person name="Poon T.W."/>
            <person name="Priest M."/>
            <person name="Roberts A."/>
            <person name="Saif S."/>
            <person name="Shea T."/>
            <person name="Sykes S."/>
            <person name="Wortman J."/>
            <person name="Nusbaum C."/>
            <person name="Birren B."/>
        </authorList>
    </citation>
    <scope>NUCLEOTIDE SEQUENCE [LARGE SCALE GENOMIC DNA]</scope>
    <source>
        <strain evidence="2">IAC_01/95</strain>
    </source>
</reference>
<feature type="region of interest" description="Disordered" evidence="1">
    <location>
        <begin position="65"/>
        <end position="97"/>
    </location>
</feature>
<sequence>DTDRPSLALVQLPSTQNWRSSPPIQRCIPVLGTTSPPKFATELSRPGWTLGWWKKQCKPISIAVQNQSRIPSRKATGSSGDQQSDDRQVVAAITAPK</sequence>
<gene>
    <name evidence="2" type="ORF">L914_20679</name>
</gene>
<protein>
    <submittedName>
        <fullName evidence="2">Uncharacterized protein</fullName>
    </submittedName>
</protein>